<dbReference type="AlphaFoldDB" id="A0A9P8VHB2"/>
<evidence type="ECO:0000313" key="1">
    <source>
        <dbReference type="EMBL" id="KAH6690277.1"/>
    </source>
</evidence>
<evidence type="ECO:0008006" key="3">
    <source>
        <dbReference type="Google" id="ProtNLM"/>
    </source>
</evidence>
<name>A0A9P8VHB2_9PEZI</name>
<dbReference type="Proteomes" id="UP000770015">
    <property type="component" value="Unassembled WGS sequence"/>
</dbReference>
<dbReference type="EMBL" id="JAGSXJ010000006">
    <property type="protein sequence ID" value="KAH6690277.1"/>
    <property type="molecule type" value="Genomic_DNA"/>
</dbReference>
<reference evidence="1" key="1">
    <citation type="journal article" date="2021" name="Nat. Commun.">
        <title>Genetic determinants of endophytism in the Arabidopsis root mycobiome.</title>
        <authorList>
            <person name="Mesny F."/>
            <person name="Miyauchi S."/>
            <person name="Thiergart T."/>
            <person name="Pickel B."/>
            <person name="Atanasova L."/>
            <person name="Karlsson M."/>
            <person name="Huettel B."/>
            <person name="Barry K.W."/>
            <person name="Haridas S."/>
            <person name="Chen C."/>
            <person name="Bauer D."/>
            <person name="Andreopoulos W."/>
            <person name="Pangilinan J."/>
            <person name="LaButti K."/>
            <person name="Riley R."/>
            <person name="Lipzen A."/>
            <person name="Clum A."/>
            <person name="Drula E."/>
            <person name="Henrissat B."/>
            <person name="Kohler A."/>
            <person name="Grigoriev I.V."/>
            <person name="Martin F.M."/>
            <person name="Hacquard S."/>
        </authorList>
    </citation>
    <scope>NUCLEOTIDE SEQUENCE</scope>
    <source>
        <strain evidence="1">MPI-SDFR-AT-0117</strain>
    </source>
</reference>
<dbReference type="Gene3D" id="3.40.50.720">
    <property type="entry name" value="NAD(P)-binding Rossmann-like Domain"/>
    <property type="match status" value="1"/>
</dbReference>
<gene>
    <name evidence="1" type="ORF">F5X68DRAFT_259753</name>
</gene>
<evidence type="ECO:0000313" key="2">
    <source>
        <dbReference type="Proteomes" id="UP000770015"/>
    </source>
</evidence>
<dbReference type="SUPFAM" id="SSF51735">
    <property type="entry name" value="NAD(P)-binding Rossmann-fold domains"/>
    <property type="match status" value="1"/>
</dbReference>
<organism evidence="1 2">
    <name type="scientific">Plectosphaerella plurivora</name>
    <dbReference type="NCBI Taxonomy" id="936078"/>
    <lineage>
        <taxon>Eukaryota</taxon>
        <taxon>Fungi</taxon>
        <taxon>Dikarya</taxon>
        <taxon>Ascomycota</taxon>
        <taxon>Pezizomycotina</taxon>
        <taxon>Sordariomycetes</taxon>
        <taxon>Hypocreomycetidae</taxon>
        <taxon>Glomerellales</taxon>
        <taxon>Plectosphaerellaceae</taxon>
        <taxon>Plectosphaerella</taxon>
    </lineage>
</organism>
<comment type="caution">
    <text evidence="1">The sequence shown here is derived from an EMBL/GenBank/DDBJ whole genome shotgun (WGS) entry which is preliminary data.</text>
</comment>
<dbReference type="PANTHER" id="PTHR14097:SF9">
    <property type="entry name" value="EPIMERASE, PUTATIVE (AFU_ORTHOLOGUE AFUA_8G07320)-RELATED"/>
    <property type="match status" value="1"/>
</dbReference>
<dbReference type="InterPro" id="IPR036291">
    <property type="entry name" value="NAD(P)-bd_dom_sf"/>
</dbReference>
<sequence>MKLIVAGATGFVASEVIRQASRMPEITSIVALARKPVTVDKPDPKVKSVIIKDYGEFPDDVKKELAGANACIWTVAVTPGKSRAMEAADVKRICHDYTATGLQAMYDSGPAKPFRFLYMSGSNAQRDPAKKPFLLGDYSIMRGGVENLVHAFAAEHDSVEACVAKPGIMSRAGVLVSALNLILNTTGLVPAASVESVSRAMLKQVVYGFEKEQLENADLVRLGEE</sequence>
<protein>
    <recommendedName>
        <fullName evidence="3">NAD(P)-binding domain-containing protein</fullName>
    </recommendedName>
</protein>
<keyword evidence="2" id="KW-1185">Reference proteome</keyword>
<accession>A0A9P8VHB2</accession>
<dbReference type="OrthoDB" id="3535423at2759"/>
<proteinExistence type="predicted"/>
<dbReference type="PANTHER" id="PTHR14097">
    <property type="entry name" value="OXIDOREDUCTASE HTATIP2"/>
    <property type="match status" value="1"/>
</dbReference>